<evidence type="ECO:0000313" key="1">
    <source>
        <dbReference type="EMBL" id="KST62045.1"/>
    </source>
</evidence>
<dbReference type="InterPro" id="IPR040871">
    <property type="entry name" value="HopA1"/>
</dbReference>
<dbReference type="RefSeq" id="WP_027845719.1">
    <property type="nucleotide sequence ID" value="NZ_LMTZ01000151.1"/>
</dbReference>
<proteinExistence type="predicted"/>
<accession>A0A0V7ZC22</accession>
<protein>
    <submittedName>
        <fullName evidence="1">Uncharacterized protein</fullName>
    </submittedName>
</protein>
<evidence type="ECO:0000313" key="2">
    <source>
        <dbReference type="EMBL" id="KST62621.1"/>
    </source>
</evidence>
<sequence>MIQVINYTHDQPSDVVTKQLLEVLQDIVNKVKIHSDFSIRHPDYKPLEIPTEVVERFHKLPEDIQQKYLSLNLQSFLYGIYYNGSMRTALAPEKDRNAPPLDLENNTILGIDVEFYQRLHKNNTGEGYFDPGWSILREESDGSLVVTKGGLKLYIEHNKHLPISEKSPVVGNLVAIRMPKNQVQNGFYRAVGNLGFHRLDYSDSSVLVRVYFNLTPEGAVVVMGSLTRRLNEIEIPFSFKVLYNPKDYERQDSGVLYFDKSDYEVVEEVLKTIYAEHRFHFQTETPLFTKQLAPGVGLAEEPNFQFAEQESFGTNRCQIIANGLLEAWYQGDNSSQGRMKTILQQFSTLGIDVQCVHLNAKSKDIYKCLDISSSKTLNERKV</sequence>
<reference evidence="1 3" key="1">
    <citation type="journal article" date="2015" name="Genome Announc.">
        <title>Draft Genome of the Euendolithic (true boring) Cyanobacterium Mastigocoleus testarum strain BC008.</title>
        <authorList>
            <person name="Guida B.S."/>
            <person name="Garcia-Pichel F."/>
        </authorList>
    </citation>
    <scope>NUCLEOTIDE SEQUENCE [LARGE SCALE GENOMIC DNA]</scope>
    <source>
        <strain evidence="1 3">BC008</strain>
    </source>
</reference>
<gene>
    <name evidence="1" type="ORF">BC008_08430</name>
    <name evidence="2" type="ORF">BC008_37930</name>
</gene>
<dbReference type="Pfam" id="PF17914">
    <property type="entry name" value="HopA1"/>
    <property type="match status" value="1"/>
</dbReference>
<dbReference type="EMBL" id="LMTZ01000151">
    <property type="protein sequence ID" value="KST62621.1"/>
    <property type="molecule type" value="Genomic_DNA"/>
</dbReference>
<evidence type="ECO:0000313" key="3">
    <source>
        <dbReference type="Proteomes" id="UP000053372"/>
    </source>
</evidence>
<dbReference type="AlphaFoldDB" id="A0A0V7ZC22"/>
<comment type="caution">
    <text evidence="1">The sequence shown here is derived from an EMBL/GenBank/DDBJ whole genome shotgun (WGS) entry which is preliminary data.</text>
</comment>
<dbReference type="EMBL" id="LMTZ01000164">
    <property type="protein sequence ID" value="KST62045.1"/>
    <property type="molecule type" value="Genomic_DNA"/>
</dbReference>
<organism evidence="1 3">
    <name type="scientific">Mastigocoleus testarum BC008</name>
    <dbReference type="NCBI Taxonomy" id="371196"/>
    <lineage>
        <taxon>Bacteria</taxon>
        <taxon>Bacillati</taxon>
        <taxon>Cyanobacteriota</taxon>
        <taxon>Cyanophyceae</taxon>
        <taxon>Nostocales</taxon>
        <taxon>Hapalosiphonaceae</taxon>
        <taxon>Mastigocoleus</taxon>
    </lineage>
</organism>
<keyword evidence="3" id="KW-1185">Reference proteome</keyword>
<dbReference type="OrthoDB" id="939976at2"/>
<dbReference type="Proteomes" id="UP000053372">
    <property type="component" value="Unassembled WGS sequence"/>
</dbReference>
<name>A0A0V7ZC22_9CYAN</name>